<sequence>MSQNFIPLLFAGDINVYSVARAFHEQYNIKAEVFGKYNTGPCQDSRIMNYTANPKADQQDTFLDIVVQFSEKNKDKKIILLGCGDSYVQLISQNKDKLPENIIAPYIHIDMMNDLIHKEKFYAMCEKNGVDYPDTFVHRREIGHDFELPFASPYIIKPSNGIEYWRHPFTSQKKVYKADTRSELETILDDIYQSGYHDSIIIQNFIPGDDTYMRVLTNYSDQYGKVKLMALGHVLLEEHTPHGIGNHAVIMMEHNQELEEKFKKLLEDMNYIGFSNFDIKYDQRDGKFKAFEINTRQGRSNFYVTGAGENIAKYVVEDYIEQKPLEFKTITNKSLWLVVPKGVAFQYIKPEEYRKEMRALFQSGNYVNPLFYQKDKGIIRRLRLLKSQFGHYVKYKKYLGKKR</sequence>
<evidence type="ECO:0000313" key="4">
    <source>
        <dbReference type="Proteomes" id="UP000675664"/>
    </source>
</evidence>
<dbReference type="AlphaFoldDB" id="A0A8J7W6Z1"/>
<keyword evidence="1" id="KW-0067">ATP-binding</keyword>
<dbReference type="Proteomes" id="UP000675664">
    <property type="component" value="Unassembled WGS sequence"/>
</dbReference>
<evidence type="ECO:0000256" key="1">
    <source>
        <dbReference type="PROSITE-ProRule" id="PRU00409"/>
    </source>
</evidence>
<dbReference type="Gene3D" id="3.30.470.20">
    <property type="entry name" value="ATP-grasp fold, B domain"/>
    <property type="match status" value="1"/>
</dbReference>
<reference evidence="3" key="1">
    <citation type="submission" date="2021-04" db="EMBL/GenBank/DDBJ databases">
        <title>Sinoanaerobacter chloroacetimidivorans sp. nov., an obligate anaerobic bacterium isolated from anaerobic sludge.</title>
        <authorList>
            <person name="Bao Y."/>
        </authorList>
    </citation>
    <scope>NUCLEOTIDE SEQUENCE</scope>
    <source>
        <strain evidence="3">BAD-6</strain>
    </source>
</reference>
<keyword evidence="4" id="KW-1185">Reference proteome</keyword>
<gene>
    <name evidence="3" type="ORF">KCX82_19820</name>
</gene>
<comment type="caution">
    <text evidence="3">The sequence shown here is derived from an EMBL/GenBank/DDBJ whole genome shotgun (WGS) entry which is preliminary data.</text>
</comment>
<dbReference type="GO" id="GO:0046872">
    <property type="term" value="F:metal ion binding"/>
    <property type="evidence" value="ECO:0007669"/>
    <property type="project" value="InterPro"/>
</dbReference>
<reference evidence="3" key="2">
    <citation type="submission" date="2021-04" db="EMBL/GenBank/DDBJ databases">
        <authorList>
            <person name="Liu J."/>
        </authorList>
    </citation>
    <scope>NUCLEOTIDE SEQUENCE</scope>
    <source>
        <strain evidence="3">BAD-6</strain>
    </source>
</reference>
<evidence type="ECO:0000259" key="2">
    <source>
        <dbReference type="PROSITE" id="PS50975"/>
    </source>
</evidence>
<dbReference type="GO" id="GO:0005524">
    <property type="term" value="F:ATP binding"/>
    <property type="evidence" value="ECO:0007669"/>
    <property type="project" value="UniProtKB-UniRule"/>
</dbReference>
<evidence type="ECO:0000313" key="3">
    <source>
        <dbReference type="EMBL" id="MBR0600136.1"/>
    </source>
</evidence>
<dbReference type="InterPro" id="IPR011761">
    <property type="entry name" value="ATP-grasp"/>
</dbReference>
<accession>A0A8J7W6Z1</accession>
<dbReference type="SUPFAM" id="SSF56059">
    <property type="entry name" value="Glutathione synthetase ATP-binding domain-like"/>
    <property type="match status" value="1"/>
</dbReference>
<name>A0A8J7W6Z1_9FIRM</name>
<keyword evidence="1" id="KW-0547">Nucleotide-binding</keyword>
<organism evidence="3 4">
    <name type="scientific">Sinanaerobacter chloroacetimidivorans</name>
    <dbReference type="NCBI Taxonomy" id="2818044"/>
    <lineage>
        <taxon>Bacteria</taxon>
        <taxon>Bacillati</taxon>
        <taxon>Bacillota</taxon>
        <taxon>Clostridia</taxon>
        <taxon>Peptostreptococcales</taxon>
        <taxon>Anaerovoracaceae</taxon>
        <taxon>Sinanaerobacter</taxon>
    </lineage>
</organism>
<proteinExistence type="predicted"/>
<dbReference type="RefSeq" id="WP_227020250.1">
    <property type="nucleotide sequence ID" value="NZ_JAGSND010000021.1"/>
</dbReference>
<dbReference type="PROSITE" id="PS50975">
    <property type="entry name" value="ATP_GRASP"/>
    <property type="match status" value="1"/>
</dbReference>
<dbReference type="EMBL" id="JAGSND010000021">
    <property type="protein sequence ID" value="MBR0600136.1"/>
    <property type="molecule type" value="Genomic_DNA"/>
</dbReference>
<protein>
    <submittedName>
        <fullName evidence="3">ATP-grasp domain-containing protein</fullName>
    </submittedName>
</protein>
<feature type="domain" description="ATP-grasp" evidence="2">
    <location>
        <begin position="122"/>
        <end position="320"/>
    </location>
</feature>